<comment type="caution">
    <text evidence="4">The sequence shown here is derived from an EMBL/GenBank/DDBJ whole genome shotgun (WGS) entry which is preliminary data.</text>
</comment>
<dbReference type="AlphaFoldDB" id="A0AAW2CJ04"/>
<dbReference type="InterPro" id="IPR036291">
    <property type="entry name" value="NAD(P)-bd_dom_sf"/>
</dbReference>
<keyword evidence="2" id="KW-0521">NADP</keyword>
<proteinExistence type="inferred from homology"/>
<dbReference type="InterPro" id="IPR027417">
    <property type="entry name" value="P-loop_NTPase"/>
</dbReference>
<dbReference type="GO" id="GO:0003924">
    <property type="term" value="F:GTPase activity"/>
    <property type="evidence" value="ECO:0007669"/>
    <property type="project" value="InterPro"/>
</dbReference>
<evidence type="ECO:0000313" key="4">
    <source>
        <dbReference type="EMBL" id="KAK9997708.1"/>
    </source>
</evidence>
<dbReference type="InterPro" id="IPR020904">
    <property type="entry name" value="Sc_DH/Rdtase_CS"/>
</dbReference>
<organism evidence="4 5">
    <name type="scientific">Lithocarpus litseifolius</name>
    <dbReference type="NCBI Taxonomy" id="425828"/>
    <lineage>
        <taxon>Eukaryota</taxon>
        <taxon>Viridiplantae</taxon>
        <taxon>Streptophyta</taxon>
        <taxon>Embryophyta</taxon>
        <taxon>Tracheophyta</taxon>
        <taxon>Spermatophyta</taxon>
        <taxon>Magnoliopsida</taxon>
        <taxon>eudicotyledons</taxon>
        <taxon>Gunneridae</taxon>
        <taxon>Pentapetalae</taxon>
        <taxon>rosids</taxon>
        <taxon>fabids</taxon>
        <taxon>Fagales</taxon>
        <taxon>Fagaceae</taxon>
        <taxon>Lithocarpus</taxon>
    </lineage>
</organism>
<keyword evidence="5" id="KW-1185">Reference proteome</keyword>
<name>A0AAW2CJ04_9ROSI</name>
<comment type="similarity">
    <text evidence="1">Belongs to the short-chain dehydrogenases/reductases (SDR) family.</text>
</comment>
<dbReference type="GO" id="GO:0016020">
    <property type="term" value="C:membrane"/>
    <property type="evidence" value="ECO:0007669"/>
    <property type="project" value="TreeGrafter"/>
</dbReference>
<dbReference type="InterPro" id="IPR002347">
    <property type="entry name" value="SDR_fam"/>
</dbReference>
<dbReference type="Proteomes" id="UP001459277">
    <property type="component" value="Unassembled WGS sequence"/>
</dbReference>
<dbReference type="PANTHER" id="PTHR43490">
    <property type="entry name" value="(+)-NEOMENTHOL DEHYDROGENASE"/>
    <property type="match status" value="1"/>
</dbReference>
<dbReference type="Pfam" id="PF00106">
    <property type="entry name" value="adh_short"/>
    <property type="match status" value="2"/>
</dbReference>
<evidence type="ECO:0000256" key="3">
    <source>
        <dbReference type="ARBA" id="ARBA00023002"/>
    </source>
</evidence>
<evidence type="ECO:0000313" key="5">
    <source>
        <dbReference type="Proteomes" id="UP001459277"/>
    </source>
</evidence>
<reference evidence="4 5" key="1">
    <citation type="submission" date="2024-01" db="EMBL/GenBank/DDBJ databases">
        <title>A telomere-to-telomere, gap-free genome of sweet tea (Lithocarpus litseifolius).</title>
        <authorList>
            <person name="Zhou J."/>
        </authorList>
    </citation>
    <scope>NUCLEOTIDE SEQUENCE [LARGE SCALE GENOMIC DNA]</scope>
    <source>
        <strain evidence="4">Zhou-2022a</strain>
        <tissue evidence="4">Leaf</tissue>
    </source>
</reference>
<dbReference type="Gene3D" id="3.40.50.720">
    <property type="entry name" value="NAD(P)-binding Rossmann-like Domain"/>
    <property type="match status" value="3"/>
</dbReference>
<dbReference type="PROSITE" id="PS00061">
    <property type="entry name" value="ADH_SHORT"/>
    <property type="match status" value="1"/>
</dbReference>
<sequence length="719" mass="79373">MSGISTPDLAPCSRESHHLSLALDMEGILLPLLLLLDQQLTQPYLLVQYQSFLYCKKKAMPVLVLQLGFVTKQLRNLYRLDELKNFAANILLKLKLGDVNGITEEKVDEVFEEFLEDVKENLIEDKGWPSNNFPAYLVTKTVLNAHTRVLVKKYPTIAINAVSPGFTKIDLNYNAGVLTTGEAAKGPKMLALMLDSEHSRLFFDKTDVSMNFSIIAHVELGKSTLADRLLELTGTIKRGHVVTGANKGIGYGICQQLASNGVKVVLTARDVKRGNEAVDKLKTAGYSDMVFHQLDVTDPVSISSLVDFIKTQFGKLDILVNNAGINGAIVDKELWNLGLDEFIGPNAKPLKELIKQTYQTTENCLRTNYYGTKQVSKELIPLLQLSNSARIVNVSSVLGQLKFISNENARKKLEDVDGLTEEKVDEVVEGFLEDVKENSIEVKGWPINFSAYVVSKAALNAYTRVLAKKNPNIAINSVCPGYTKTDLNDNTGVFTIAEAAKGPVMLALMPEGGPSGLFFDQTEQHLPLHLMIQIVGINARPLKELIKQTYETSENCLRTNYYGIKQLNKALIPLLLLSGSARIVNVSSSVGQLKRISNENVRKVLGDVDGLTEEKVDKLVEEFLEEVKENVVETNSWPANFSAYFISKAALNAYTRILARMYPKILINAANPGYINRDFNKNTGSLTVEDGAKGPVMLTLMPEGGPSSIFFDKAVVSTF</sequence>
<dbReference type="SUPFAM" id="SSF51735">
    <property type="entry name" value="NAD(P)-binding Rossmann-fold domains"/>
    <property type="match status" value="3"/>
</dbReference>
<evidence type="ECO:0000256" key="1">
    <source>
        <dbReference type="ARBA" id="ARBA00006484"/>
    </source>
</evidence>
<dbReference type="GO" id="GO:0005525">
    <property type="term" value="F:GTP binding"/>
    <property type="evidence" value="ECO:0007669"/>
    <property type="project" value="InterPro"/>
</dbReference>
<evidence type="ECO:0000256" key="2">
    <source>
        <dbReference type="ARBA" id="ARBA00022857"/>
    </source>
</evidence>
<protein>
    <submittedName>
        <fullName evidence="4">Uncharacterized protein</fullName>
    </submittedName>
</protein>
<dbReference type="PRINTS" id="PR00080">
    <property type="entry name" value="SDRFAMILY"/>
</dbReference>
<dbReference type="PANTHER" id="PTHR43490:SF131">
    <property type="entry name" value="SALUTARIDINE REDUCTASE-LIKE ISOFORM X2"/>
    <property type="match status" value="1"/>
</dbReference>
<dbReference type="SUPFAM" id="SSF52540">
    <property type="entry name" value="P-loop containing nucleoside triphosphate hydrolases"/>
    <property type="match status" value="1"/>
</dbReference>
<gene>
    <name evidence="4" type="ORF">SO802_022394</name>
</gene>
<dbReference type="GO" id="GO:0016491">
    <property type="term" value="F:oxidoreductase activity"/>
    <property type="evidence" value="ECO:0007669"/>
    <property type="project" value="UniProtKB-KW"/>
</dbReference>
<dbReference type="PRINTS" id="PR00081">
    <property type="entry name" value="GDHRDH"/>
</dbReference>
<dbReference type="EMBL" id="JAZDWU010000007">
    <property type="protein sequence ID" value="KAK9997708.1"/>
    <property type="molecule type" value="Genomic_DNA"/>
</dbReference>
<keyword evidence="3" id="KW-0560">Oxidoreductase</keyword>
<accession>A0AAW2CJ04</accession>